<keyword evidence="1" id="KW-0433">Leucine-rich repeat</keyword>
<feature type="domain" description="Disease resistance N-terminal" evidence="7">
    <location>
        <begin position="136"/>
        <end position="174"/>
    </location>
</feature>
<keyword evidence="11" id="KW-1185">Reference proteome</keyword>
<keyword evidence="3" id="KW-0547">Nucleotide-binding</keyword>
<dbReference type="PANTHER" id="PTHR36766">
    <property type="entry name" value="PLANT BROAD-SPECTRUM MILDEW RESISTANCE PROTEIN RPW8"/>
    <property type="match status" value="1"/>
</dbReference>
<dbReference type="InterPro" id="IPR036388">
    <property type="entry name" value="WH-like_DNA-bd_sf"/>
</dbReference>
<evidence type="ECO:0000256" key="2">
    <source>
        <dbReference type="ARBA" id="ARBA00022737"/>
    </source>
</evidence>
<evidence type="ECO:0000256" key="5">
    <source>
        <dbReference type="ARBA" id="ARBA00022840"/>
    </source>
</evidence>
<dbReference type="AlphaFoldDB" id="A0A2H5PX20"/>
<evidence type="ECO:0000256" key="1">
    <source>
        <dbReference type="ARBA" id="ARBA00022614"/>
    </source>
</evidence>
<dbReference type="EMBL" id="BDQV01000149">
    <property type="protein sequence ID" value="GAY56916.1"/>
    <property type="molecule type" value="Genomic_DNA"/>
</dbReference>
<evidence type="ECO:0000313" key="11">
    <source>
        <dbReference type="Proteomes" id="UP000236630"/>
    </source>
</evidence>
<evidence type="ECO:0000259" key="6">
    <source>
        <dbReference type="Pfam" id="PF00931"/>
    </source>
</evidence>
<accession>A0A2H5PX20</accession>
<gene>
    <name evidence="10" type="ORF">CUMW_175570</name>
</gene>
<protein>
    <recommendedName>
        <fullName evidence="12">NB-ARC domain-containing protein</fullName>
    </recommendedName>
</protein>
<dbReference type="Gene3D" id="1.10.10.10">
    <property type="entry name" value="Winged helix-like DNA-binding domain superfamily/Winged helix DNA-binding domain"/>
    <property type="match status" value="1"/>
</dbReference>
<dbReference type="InterPro" id="IPR032675">
    <property type="entry name" value="LRR_dom_sf"/>
</dbReference>
<dbReference type="FunFam" id="1.10.10.10:FF:000322">
    <property type="entry name" value="Probable disease resistance protein At1g63360"/>
    <property type="match status" value="1"/>
</dbReference>
<keyword evidence="2" id="KW-0677">Repeat</keyword>
<evidence type="ECO:0000256" key="4">
    <source>
        <dbReference type="ARBA" id="ARBA00022821"/>
    </source>
</evidence>
<dbReference type="PRINTS" id="PR00364">
    <property type="entry name" value="DISEASERSIST"/>
</dbReference>
<evidence type="ECO:0000259" key="9">
    <source>
        <dbReference type="Pfam" id="PF25019"/>
    </source>
</evidence>
<evidence type="ECO:0008006" key="12">
    <source>
        <dbReference type="Google" id="ProtNLM"/>
    </source>
</evidence>
<feature type="domain" description="Disease resistance protein winged helix" evidence="8">
    <location>
        <begin position="387"/>
        <end position="455"/>
    </location>
</feature>
<dbReference type="InterPro" id="IPR002182">
    <property type="entry name" value="NB-ARC"/>
</dbReference>
<comment type="caution">
    <text evidence="10">The sequence shown here is derived from an EMBL/GenBank/DDBJ whole genome shotgun (WGS) entry which is preliminary data.</text>
</comment>
<dbReference type="Pfam" id="PF00931">
    <property type="entry name" value="NB-ARC"/>
    <property type="match status" value="1"/>
</dbReference>
<sequence>MAELLLSAFLQVLFDRLASRDLVNFVRQLGGGVESELKNWENTLMMIRVVLGDAEEKLATGFTAGLIPAGTPTCVAFSSASSANSTPLLKLKTLERDLAPNCPESVCHTSRDELAPTIALNTSLLRVESSQLMTSSANSTNIWLDNLQDLAYDVEDILDEFATKALERKLKAEHLNASMPSRIKDIIGRLDRLCKQRNDLGLQLTPAVTSSSTAAARRPDSSSVPKERVVYGREDDKAKVLEMVLSDEPSVANVRVIPIVGIGGVGKTTLARKVYNDMAIIYYKFDLKAWVCVSDNFDVLSISKKLLPSITSKACDLNTLNEVQIKLKEAANGKKILIVLDDVWNVDYRLWETLKLRSLLLGILPVLRLSYHHLPSHLKRCFAYCALFPKDYEFKEKELVLLWKVEGLIRQPRNHKQLEEWGNKSFHDLVSRSIFQQSRADCLKFVMHDFVHDLAQFISGETIFRLEEAGDLSIRKERVRHSSYPRSDYDNKSRFQFLIGVEHLRTFLPVVISGGSYCGYISNMVVCDLLPRFKKLRVLSLEGYYVTRLPNSITKLRLLTYLNLSGTEIRCLPESTSLLLYLQILKLRDCLWLIKLPSRMRKLINLHHLDLRGAYKLDNMPLGMKELKNLQTLSNFIVGNSGSISRLNDLKDLIFLGGALCISGLENMENLQDAREAMLSKKQNLEELSLEWGFNNSRDEVVEGNVLDMLQPHRSLKILNPLFSKIEVLKLENCKNCISLPTLGLLGSLKDLTIKGMINLRTIGSEIYGDGCSTPFQSLEILYLENLPEWEC</sequence>
<feature type="domain" description="NB-ARC" evidence="6">
    <location>
        <begin position="234"/>
        <end position="355"/>
    </location>
</feature>
<dbReference type="GO" id="GO:0006952">
    <property type="term" value="P:defense response"/>
    <property type="evidence" value="ECO:0007669"/>
    <property type="project" value="UniProtKB-KW"/>
</dbReference>
<organism evidence="10 11">
    <name type="scientific">Citrus unshiu</name>
    <name type="common">Satsuma mandarin</name>
    <name type="synonym">Citrus nobilis var. unshiu</name>
    <dbReference type="NCBI Taxonomy" id="55188"/>
    <lineage>
        <taxon>Eukaryota</taxon>
        <taxon>Viridiplantae</taxon>
        <taxon>Streptophyta</taxon>
        <taxon>Embryophyta</taxon>
        <taxon>Tracheophyta</taxon>
        <taxon>Spermatophyta</taxon>
        <taxon>Magnoliopsida</taxon>
        <taxon>eudicotyledons</taxon>
        <taxon>Gunneridae</taxon>
        <taxon>Pentapetalae</taxon>
        <taxon>rosids</taxon>
        <taxon>malvids</taxon>
        <taxon>Sapindales</taxon>
        <taxon>Rutaceae</taxon>
        <taxon>Aurantioideae</taxon>
        <taxon>Citrus</taxon>
    </lineage>
</organism>
<dbReference type="InterPro" id="IPR041118">
    <property type="entry name" value="Rx_N"/>
</dbReference>
<keyword evidence="5" id="KW-0067">ATP-binding</keyword>
<evidence type="ECO:0000259" key="7">
    <source>
        <dbReference type="Pfam" id="PF18052"/>
    </source>
</evidence>
<dbReference type="InterPro" id="IPR027417">
    <property type="entry name" value="P-loop_NTPase"/>
</dbReference>
<dbReference type="SUPFAM" id="SSF52058">
    <property type="entry name" value="L domain-like"/>
    <property type="match status" value="1"/>
</dbReference>
<reference evidence="10 11" key="1">
    <citation type="journal article" date="2017" name="Front. Genet.">
        <title>Draft sequencing of the heterozygous diploid genome of Satsuma (Citrus unshiu Marc.) using a hybrid assembly approach.</title>
        <authorList>
            <person name="Shimizu T."/>
            <person name="Tanizawa Y."/>
            <person name="Mochizuki T."/>
            <person name="Nagasaki H."/>
            <person name="Yoshioka T."/>
            <person name="Toyoda A."/>
            <person name="Fujiyama A."/>
            <person name="Kaminuma E."/>
            <person name="Nakamura Y."/>
        </authorList>
    </citation>
    <scope>NUCLEOTIDE SEQUENCE [LARGE SCALE GENOMIC DNA]</scope>
    <source>
        <strain evidence="11">cv. Miyagawa wase</strain>
    </source>
</reference>
<dbReference type="PANTHER" id="PTHR36766:SF51">
    <property type="entry name" value="DISEASE RESISTANCE RPP13-LIKE PROTEIN 1"/>
    <property type="match status" value="1"/>
</dbReference>
<dbReference type="InterPro" id="IPR056789">
    <property type="entry name" value="LRR_R13L1-DRL21"/>
</dbReference>
<dbReference type="Pfam" id="PF23559">
    <property type="entry name" value="WHD_DRP"/>
    <property type="match status" value="1"/>
</dbReference>
<dbReference type="InterPro" id="IPR058922">
    <property type="entry name" value="WHD_DRP"/>
</dbReference>
<keyword evidence="4" id="KW-0611">Plant defense</keyword>
<dbReference type="GO" id="GO:0051707">
    <property type="term" value="P:response to other organism"/>
    <property type="evidence" value="ECO:0007669"/>
    <property type="project" value="UniProtKB-ARBA"/>
</dbReference>
<dbReference type="Pfam" id="PF18052">
    <property type="entry name" value="Rx_N"/>
    <property type="match status" value="1"/>
</dbReference>
<evidence type="ECO:0000313" key="10">
    <source>
        <dbReference type="EMBL" id="GAY56916.1"/>
    </source>
</evidence>
<name>A0A2H5PX20_CITUN</name>
<dbReference type="GO" id="GO:0043531">
    <property type="term" value="F:ADP binding"/>
    <property type="evidence" value="ECO:0007669"/>
    <property type="project" value="InterPro"/>
</dbReference>
<dbReference type="Proteomes" id="UP000236630">
    <property type="component" value="Unassembled WGS sequence"/>
</dbReference>
<evidence type="ECO:0000259" key="8">
    <source>
        <dbReference type="Pfam" id="PF23559"/>
    </source>
</evidence>
<dbReference type="Gene3D" id="1.20.5.4130">
    <property type="match status" value="1"/>
</dbReference>
<proteinExistence type="predicted"/>
<feature type="domain" description="R13L1/DRL21-like LRR repeat region" evidence="9">
    <location>
        <begin position="647"/>
        <end position="757"/>
    </location>
</feature>
<dbReference type="GO" id="GO:0005524">
    <property type="term" value="F:ATP binding"/>
    <property type="evidence" value="ECO:0007669"/>
    <property type="project" value="UniProtKB-KW"/>
</dbReference>
<evidence type="ECO:0000256" key="3">
    <source>
        <dbReference type="ARBA" id="ARBA00022741"/>
    </source>
</evidence>
<dbReference type="SUPFAM" id="SSF52540">
    <property type="entry name" value="P-loop containing nucleoside triphosphate hydrolases"/>
    <property type="match status" value="1"/>
</dbReference>
<dbReference type="Gene3D" id="3.40.50.300">
    <property type="entry name" value="P-loop containing nucleotide triphosphate hydrolases"/>
    <property type="match status" value="1"/>
</dbReference>
<dbReference type="Pfam" id="PF25019">
    <property type="entry name" value="LRR_R13L1-DRL21"/>
    <property type="match status" value="1"/>
</dbReference>
<dbReference type="Gene3D" id="3.80.10.10">
    <property type="entry name" value="Ribonuclease Inhibitor"/>
    <property type="match status" value="1"/>
</dbReference>